<name>A0ABT7LX70_9CYAN</name>
<keyword evidence="5 8" id="KW-0812">Transmembrane</keyword>
<evidence type="ECO:0000313" key="11">
    <source>
        <dbReference type="Proteomes" id="UP001230986"/>
    </source>
</evidence>
<evidence type="ECO:0000313" key="10">
    <source>
        <dbReference type="EMBL" id="MDL5056613.1"/>
    </source>
</evidence>
<keyword evidence="11" id="KW-1185">Reference proteome</keyword>
<dbReference type="InterPro" id="IPR038731">
    <property type="entry name" value="RgtA/B/C-like"/>
</dbReference>
<feature type="transmembrane region" description="Helical" evidence="8">
    <location>
        <begin position="321"/>
        <end position="339"/>
    </location>
</feature>
<comment type="subcellular location">
    <subcellularLocation>
        <location evidence="1">Cell membrane</location>
        <topology evidence="1">Multi-pass membrane protein</topology>
    </subcellularLocation>
</comment>
<organism evidence="10 11">
    <name type="scientific">Geitlerinema calcuttense NRMC-F 0142</name>
    <dbReference type="NCBI Taxonomy" id="2922238"/>
    <lineage>
        <taxon>Bacteria</taxon>
        <taxon>Bacillati</taxon>
        <taxon>Cyanobacteriota</taxon>
        <taxon>Cyanophyceae</taxon>
        <taxon>Geitlerinematales</taxon>
        <taxon>Geitlerinemataceae</taxon>
        <taxon>Geitlerinema</taxon>
    </lineage>
</organism>
<feature type="transmembrane region" description="Helical" evidence="8">
    <location>
        <begin position="429"/>
        <end position="451"/>
    </location>
</feature>
<keyword evidence="3" id="KW-0328">Glycosyltransferase</keyword>
<sequence length="616" mass="69896">MDPSTAIIDSSQKEPLGQTLSRSVLLTRLGALWAILSLAFAAFIVTSFFPALYDETDSQYSGAAKEMIQSGDWLIPTNNQVPRLHKPPLVYWTQIASMRVFGINEFAARLPLDLATIGWVLMMYLIIRELAGSRLALKAAALLSTMTGFFIFTHIVMPEPMLGFFLAVTFYAFIRGWKTPGQSHKWFLLAWAAMGLGTMCKGLHAMLYPLAVAGVVAWLKPGSRSFWKGLFSLQGAALFLLIVVPWYAYVEYRFHGFLWNHIVNEQIGHMFHKRWPPSANQVPHTIFWPQHLVLWLPWSLFIPAAIVWWRTNRAKVKFDPVILTILGAWAGVTFLSVVFSSRQDYYTMTAWGVVAIFLALPWWHPERVKRVWFMVPCVLIALAGVAGFCTLPLIHAAAGTGGRTIPTEERDRIFSTLSGLSADFWQSQITVIQIASFSFLVGGILAGYWVFRHRIHTAFNAIACMVIVNIFMAMWSMALIEQYFTLKQVAIDINHHPRQDLFVVCEGRHHVAASLFFYCDRKIHWVNSPLKDEFVARELKIADRDFISEEKLAKLWNSDRPVILITEESNLPSWQEKLGLDSIKIYSRSGTRVALMNESAKFVAAPHVIETKPERL</sequence>
<feature type="transmembrane region" description="Helical" evidence="8">
    <location>
        <begin position="106"/>
        <end position="127"/>
    </location>
</feature>
<dbReference type="EMBL" id="JASVEJ010000015">
    <property type="protein sequence ID" value="MDL5056613.1"/>
    <property type="molecule type" value="Genomic_DNA"/>
</dbReference>
<evidence type="ECO:0000256" key="1">
    <source>
        <dbReference type="ARBA" id="ARBA00004651"/>
    </source>
</evidence>
<feature type="transmembrane region" description="Helical" evidence="8">
    <location>
        <begin position="292"/>
        <end position="309"/>
    </location>
</feature>
<reference evidence="10 11" key="1">
    <citation type="submission" date="2023-06" db="EMBL/GenBank/DDBJ databases">
        <title>Whole genome sequence of Oscillatoria calcuttensis NRMC-F 0142.</title>
        <authorList>
            <person name="Shakena Fathima T."/>
            <person name="Muralitharan G."/>
            <person name="Thajuddin N."/>
        </authorList>
    </citation>
    <scope>NUCLEOTIDE SEQUENCE [LARGE SCALE GENOMIC DNA]</scope>
    <source>
        <strain evidence="10 11">NRMC-F 0142</strain>
    </source>
</reference>
<feature type="transmembrane region" description="Helical" evidence="8">
    <location>
        <begin position="371"/>
        <end position="394"/>
    </location>
</feature>
<evidence type="ECO:0000259" key="9">
    <source>
        <dbReference type="Pfam" id="PF13231"/>
    </source>
</evidence>
<evidence type="ECO:0000256" key="2">
    <source>
        <dbReference type="ARBA" id="ARBA00022475"/>
    </source>
</evidence>
<keyword evidence="6 8" id="KW-1133">Transmembrane helix</keyword>
<dbReference type="PANTHER" id="PTHR33908:SF3">
    <property type="entry name" value="UNDECAPRENYL PHOSPHATE-ALPHA-4-AMINO-4-DEOXY-L-ARABINOSE ARABINOSYL TRANSFERASE"/>
    <property type="match status" value="1"/>
</dbReference>
<evidence type="ECO:0000256" key="4">
    <source>
        <dbReference type="ARBA" id="ARBA00022679"/>
    </source>
</evidence>
<evidence type="ECO:0000256" key="5">
    <source>
        <dbReference type="ARBA" id="ARBA00022692"/>
    </source>
</evidence>
<keyword evidence="2" id="KW-1003">Cell membrane</keyword>
<feature type="transmembrane region" description="Helical" evidence="8">
    <location>
        <begin position="186"/>
        <end position="219"/>
    </location>
</feature>
<dbReference type="Proteomes" id="UP001230986">
    <property type="component" value="Unassembled WGS sequence"/>
</dbReference>
<feature type="domain" description="Glycosyltransferase RgtA/B/C/D-like" evidence="9">
    <location>
        <begin position="85"/>
        <end position="248"/>
    </location>
</feature>
<gene>
    <name evidence="10" type="ORF">QQ055_03915</name>
</gene>
<feature type="transmembrane region" description="Helical" evidence="8">
    <location>
        <begin position="458"/>
        <end position="480"/>
    </location>
</feature>
<evidence type="ECO:0000256" key="8">
    <source>
        <dbReference type="SAM" id="Phobius"/>
    </source>
</evidence>
<proteinExistence type="predicted"/>
<comment type="caution">
    <text evidence="10">The sequence shown here is derived from an EMBL/GenBank/DDBJ whole genome shotgun (WGS) entry which is preliminary data.</text>
</comment>
<feature type="transmembrane region" description="Helical" evidence="8">
    <location>
        <begin position="231"/>
        <end position="249"/>
    </location>
</feature>
<feature type="transmembrane region" description="Helical" evidence="8">
    <location>
        <begin position="345"/>
        <end position="364"/>
    </location>
</feature>
<accession>A0ABT7LX70</accession>
<keyword evidence="7 8" id="KW-0472">Membrane</keyword>
<evidence type="ECO:0000256" key="7">
    <source>
        <dbReference type="ARBA" id="ARBA00023136"/>
    </source>
</evidence>
<dbReference type="InterPro" id="IPR050297">
    <property type="entry name" value="LipidA_mod_glycosyltrf_83"/>
</dbReference>
<dbReference type="Pfam" id="PF13231">
    <property type="entry name" value="PMT_2"/>
    <property type="match status" value="1"/>
</dbReference>
<protein>
    <submittedName>
        <fullName evidence="10">Glycosyltransferase family 39 protein</fullName>
    </submittedName>
</protein>
<keyword evidence="4" id="KW-0808">Transferase</keyword>
<dbReference type="PANTHER" id="PTHR33908">
    <property type="entry name" value="MANNOSYLTRANSFERASE YKCB-RELATED"/>
    <property type="match status" value="1"/>
</dbReference>
<feature type="transmembrane region" description="Helical" evidence="8">
    <location>
        <begin position="31"/>
        <end position="53"/>
    </location>
</feature>
<evidence type="ECO:0000256" key="6">
    <source>
        <dbReference type="ARBA" id="ARBA00022989"/>
    </source>
</evidence>
<dbReference type="RefSeq" id="WP_285963620.1">
    <property type="nucleotide sequence ID" value="NZ_JASVEJ010000015.1"/>
</dbReference>
<evidence type="ECO:0000256" key="3">
    <source>
        <dbReference type="ARBA" id="ARBA00022676"/>
    </source>
</evidence>